<protein>
    <submittedName>
        <fullName evidence="1">Uncharacterized protein</fullName>
    </submittedName>
</protein>
<sequence length="66" mass="7229">MAAVSGSALALSTPLTSSSLRLSKRVSDCFTRDLFNTSTTTTPRIQPWLCQYLAVGTLGLFQFRML</sequence>
<comment type="caution">
    <text evidence="1">The sequence shown here is derived from an EMBL/GenBank/DDBJ whole genome shotgun (WGS) entry which is preliminary data.</text>
</comment>
<gene>
    <name evidence="1" type="ORF">RJ639_031557</name>
</gene>
<dbReference type="Proteomes" id="UP001188597">
    <property type="component" value="Unassembled WGS sequence"/>
</dbReference>
<accession>A0AA89BB00</accession>
<reference evidence="1" key="1">
    <citation type="submission" date="2022-12" db="EMBL/GenBank/DDBJ databases">
        <title>Draft genome assemblies for two species of Escallonia (Escalloniales).</title>
        <authorList>
            <person name="Chanderbali A."/>
            <person name="Dervinis C."/>
            <person name="Anghel I."/>
            <person name="Soltis D."/>
            <person name="Soltis P."/>
            <person name="Zapata F."/>
        </authorList>
    </citation>
    <scope>NUCLEOTIDE SEQUENCE</scope>
    <source>
        <strain evidence="1">UCBG64.0493</strain>
        <tissue evidence="1">Leaf</tissue>
    </source>
</reference>
<name>A0AA89BB00_9ASTE</name>
<evidence type="ECO:0000313" key="2">
    <source>
        <dbReference type="Proteomes" id="UP001188597"/>
    </source>
</evidence>
<evidence type="ECO:0000313" key="1">
    <source>
        <dbReference type="EMBL" id="KAK3036689.1"/>
    </source>
</evidence>
<proteinExistence type="predicted"/>
<dbReference type="AlphaFoldDB" id="A0AA89BB00"/>
<dbReference type="EMBL" id="JAVXUP010000141">
    <property type="protein sequence ID" value="KAK3036689.1"/>
    <property type="molecule type" value="Genomic_DNA"/>
</dbReference>
<organism evidence="1 2">
    <name type="scientific">Escallonia herrerae</name>
    <dbReference type="NCBI Taxonomy" id="1293975"/>
    <lineage>
        <taxon>Eukaryota</taxon>
        <taxon>Viridiplantae</taxon>
        <taxon>Streptophyta</taxon>
        <taxon>Embryophyta</taxon>
        <taxon>Tracheophyta</taxon>
        <taxon>Spermatophyta</taxon>
        <taxon>Magnoliopsida</taxon>
        <taxon>eudicotyledons</taxon>
        <taxon>Gunneridae</taxon>
        <taxon>Pentapetalae</taxon>
        <taxon>asterids</taxon>
        <taxon>campanulids</taxon>
        <taxon>Escalloniales</taxon>
        <taxon>Escalloniaceae</taxon>
        <taxon>Escallonia</taxon>
    </lineage>
</organism>
<keyword evidence="2" id="KW-1185">Reference proteome</keyword>